<dbReference type="InterPro" id="IPR002347">
    <property type="entry name" value="SDR_fam"/>
</dbReference>
<evidence type="ECO:0000313" key="3">
    <source>
        <dbReference type="EMBL" id="GAA4264608.1"/>
    </source>
</evidence>
<dbReference type="CDD" id="cd05233">
    <property type="entry name" value="SDR_c"/>
    <property type="match status" value="1"/>
</dbReference>
<comment type="similarity">
    <text evidence="1">Belongs to the short-chain dehydrogenases/reductases (SDR) family.</text>
</comment>
<dbReference type="EMBL" id="BAABAU010000001">
    <property type="protein sequence ID" value="GAA4264608.1"/>
    <property type="molecule type" value="Genomic_DNA"/>
</dbReference>
<dbReference type="Pfam" id="PF00106">
    <property type="entry name" value="adh_short"/>
    <property type="match status" value="1"/>
</dbReference>
<sequence length="256" mass="26786">MSDATTTPADSAATSRQDDAPVLWITGAGSGMGRATALLAASGGRRVAVSGRREDALRETVRLIEEDGGSAVVVPCDVRDGSSVIGARDAILRRWGSIDELVLSAGLNSPQRTWADQTMDSFDDIVQTNLTAVARVVDAALPALRRARGQIVVVSSFSAWQFSPGAGVAYSASKSALASVCRTVNVQEAASGVRACHLCPGDVDTDFLAMRPVVPGGEARERMLTPTDVARTALFVLDSPAHVRIDELVVSPVSQV</sequence>
<dbReference type="PRINTS" id="PR00081">
    <property type="entry name" value="GDHRDH"/>
</dbReference>
<comment type="caution">
    <text evidence="3">The sequence shown here is derived from an EMBL/GenBank/DDBJ whole genome shotgun (WGS) entry which is preliminary data.</text>
</comment>
<proteinExistence type="inferred from homology"/>
<keyword evidence="2" id="KW-0560">Oxidoreductase</keyword>
<dbReference type="SUPFAM" id="SSF51735">
    <property type="entry name" value="NAD(P)-binding Rossmann-fold domains"/>
    <property type="match status" value="1"/>
</dbReference>
<evidence type="ECO:0000256" key="1">
    <source>
        <dbReference type="ARBA" id="ARBA00006484"/>
    </source>
</evidence>
<dbReference type="InterPro" id="IPR036291">
    <property type="entry name" value="NAD(P)-bd_dom_sf"/>
</dbReference>
<name>A0ABP8DX83_9MICO</name>
<dbReference type="Proteomes" id="UP001501594">
    <property type="component" value="Unassembled WGS sequence"/>
</dbReference>
<dbReference type="RefSeq" id="WP_344793196.1">
    <property type="nucleotide sequence ID" value="NZ_BAABAU010000001.1"/>
</dbReference>
<dbReference type="PANTHER" id="PTHR44196:SF1">
    <property type="entry name" value="DEHYDROGENASE_REDUCTASE SDR FAMILY MEMBER 7B"/>
    <property type="match status" value="1"/>
</dbReference>
<protein>
    <submittedName>
        <fullName evidence="3">SDR family NAD(P)-dependent oxidoreductase</fullName>
    </submittedName>
</protein>
<evidence type="ECO:0000313" key="4">
    <source>
        <dbReference type="Proteomes" id="UP001501594"/>
    </source>
</evidence>
<evidence type="ECO:0000256" key="2">
    <source>
        <dbReference type="ARBA" id="ARBA00023002"/>
    </source>
</evidence>
<accession>A0ABP8DX83</accession>
<organism evidence="3 4">
    <name type="scientific">Frondihabitans peucedani</name>
    <dbReference type="NCBI Taxonomy" id="598626"/>
    <lineage>
        <taxon>Bacteria</taxon>
        <taxon>Bacillati</taxon>
        <taxon>Actinomycetota</taxon>
        <taxon>Actinomycetes</taxon>
        <taxon>Micrococcales</taxon>
        <taxon>Microbacteriaceae</taxon>
        <taxon>Frondihabitans</taxon>
    </lineage>
</organism>
<reference evidence="4" key="1">
    <citation type="journal article" date="2019" name="Int. J. Syst. Evol. Microbiol.">
        <title>The Global Catalogue of Microorganisms (GCM) 10K type strain sequencing project: providing services to taxonomists for standard genome sequencing and annotation.</title>
        <authorList>
            <consortium name="The Broad Institute Genomics Platform"/>
            <consortium name="The Broad Institute Genome Sequencing Center for Infectious Disease"/>
            <person name="Wu L."/>
            <person name="Ma J."/>
        </authorList>
    </citation>
    <scope>NUCLEOTIDE SEQUENCE [LARGE SCALE GENOMIC DNA]</scope>
    <source>
        <strain evidence="4">JCM 17442</strain>
    </source>
</reference>
<dbReference type="Gene3D" id="3.40.50.720">
    <property type="entry name" value="NAD(P)-binding Rossmann-like Domain"/>
    <property type="match status" value="1"/>
</dbReference>
<gene>
    <name evidence="3" type="ORF">GCM10022256_02200</name>
</gene>
<dbReference type="PANTHER" id="PTHR44196">
    <property type="entry name" value="DEHYDROGENASE/REDUCTASE SDR FAMILY MEMBER 7B"/>
    <property type="match status" value="1"/>
</dbReference>
<keyword evidence="4" id="KW-1185">Reference proteome</keyword>